<dbReference type="AlphaFoldDB" id="A0A7S2LNF2"/>
<evidence type="ECO:0000256" key="2">
    <source>
        <dbReference type="ARBA" id="ARBA00007472"/>
    </source>
</evidence>
<evidence type="ECO:0000313" key="14">
    <source>
        <dbReference type="EMBL" id="CAD9610436.1"/>
    </source>
</evidence>
<evidence type="ECO:0000256" key="7">
    <source>
        <dbReference type="ARBA" id="ARBA00023054"/>
    </source>
</evidence>
<feature type="compositionally biased region" description="Polar residues" evidence="12">
    <location>
        <begin position="222"/>
        <end position="245"/>
    </location>
</feature>
<name>A0A7S2LNF2_9STRA</name>
<dbReference type="Pfam" id="PF05546">
    <property type="entry name" value="She9_MDM33"/>
    <property type="match status" value="1"/>
</dbReference>
<dbReference type="InterPro" id="IPR008839">
    <property type="entry name" value="MDM33_fungi"/>
</dbReference>
<dbReference type="PANTHER" id="PTHR31961:SF3">
    <property type="entry name" value="SENSITIVE TO HIGH EXPRESSION PROTEIN 9, MITOCHONDRIAL"/>
    <property type="match status" value="1"/>
</dbReference>
<evidence type="ECO:0000256" key="13">
    <source>
        <dbReference type="SAM" id="Phobius"/>
    </source>
</evidence>
<gene>
    <name evidence="14" type="ORF">LDAN0321_LOCUS19777</name>
</gene>
<feature type="transmembrane region" description="Helical" evidence="13">
    <location>
        <begin position="306"/>
        <end position="325"/>
    </location>
</feature>
<keyword evidence="3 13" id="KW-0812">Transmembrane</keyword>
<evidence type="ECO:0000256" key="5">
    <source>
        <dbReference type="ARBA" id="ARBA00022946"/>
    </source>
</evidence>
<evidence type="ECO:0000256" key="9">
    <source>
        <dbReference type="ARBA" id="ARBA00023136"/>
    </source>
</evidence>
<evidence type="ECO:0000256" key="10">
    <source>
        <dbReference type="ARBA" id="ARBA00024807"/>
    </source>
</evidence>
<evidence type="ECO:0000256" key="11">
    <source>
        <dbReference type="SAM" id="Coils"/>
    </source>
</evidence>
<reference evidence="14" key="1">
    <citation type="submission" date="2021-01" db="EMBL/GenBank/DDBJ databases">
        <authorList>
            <person name="Corre E."/>
            <person name="Pelletier E."/>
            <person name="Niang G."/>
            <person name="Scheremetjew M."/>
            <person name="Finn R."/>
            <person name="Kale V."/>
            <person name="Holt S."/>
            <person name="Cochrane G."/>
            <person name="Meng A."/>
            <person name="Brown T."/>
            <person name="Cohen L."/>
        </authorList>
    </citation>
    <scope>NUCLEOTIDE SEQUENCE</scope>
    <source>
        <strain evidence="14">B650</strain>
    </source>
</reference>
<keyword evidence="8" id="KW-0496">Mitochondrion</keyword>
<feature type="coiled-coil region" evidence="11">
    <location>
        <begin position="67"/>
        <end position="94"/>
    </location>
</feature>
<feature type="region of interest" description="Disordered" evidence="12">
    <location>
        <begin position="219"/>
        <end position="249"/>
    </location>
</feature>
<keyword evidence="6 13" id="KW-1133">Transmembrane helix</keyword>
<sequence>MMHVTLTNRTSSIRQNIYCYCWIKTRKEITGRPFSGKSNILSNIQEMLGEEQISSLKQSVISASSKFDEATANVESARISVRKLQGEYEEHQKEHLAILMRRDNWTESDIQRFAEITSNEVRVKRELEEKRKNLQRYEEEQGLRQINYMDAIRVRYHEEQLWQDKWRVISTYGTWALIGLNSLIFVGGQYFHQIREEERMAQMNNLLNEKLVSIGMIGAQSDDPTANNNDKSEESSPSPQTSAVTTDEHIENKKDFDASPFFGADEELHTEVDSGILDNSTTWTRSLMASFERSCKGMVKATMGTVHLPSAAAGATVTLIVFLTFSKR</sequence>
<evidence type="ECO:0000256" key="4">
    <source>
        <dbReference type="ARBA" id="ARBA00022792"/>
    </source>
</evidence>
<organism evidence="14">
    <name type="scientific">Leptocylindrus danicus</name>
    <dbReference type="NCBI Taxonomy" id="163516"/>
    <lineage>
        <taxon>Eukaryota</taxon>
        <taxon>Sar</taxon>
        <taxon>Stramenopiles</taxon>
        <taxon>Ochrophyta</taxon>
        <taxon>Bacillariophyta</taxon>
        <taxon>Coscinodiscophyceae</taxon>
        <taxon>Chaetocerotophycidae</taxon>
        <taxon>Leptocylindrales</taxon>
        <taxon>Leptocylindraceae</taxon>
        <taxon>Leptocylindrus</taxon>
    </lineage>
</organism>
<evidence type="ECO:0000256" key="6">
    <source>
        <dbReference type="ARBA" id="ARBA00022989"/>
    </source>
</evidence>
<evidence type="ECO:0008006" key="15">
    <source>
        <dbReference type="Google" id="ProtNLM"/>
    </source>
</evidence>
<protein>
    <recommendedName>
        <fullName evidence="15">Sensitive to high expression protein 9, mitochondrial</fullName>
    </recommendedName>
</protein>
<comment type="subcellular location">
    <subcellularLocation>
        <location evidence="1">Mitochondrion inner membrane</location>
    </subcellularLocation>
</comment>
<keyword evidence="7 11" id="KW-0175">Coiled coil</keyword>
<evidence type="ECO:0000256" key="8">
    <source>
        <dbReference type="ARBA" id="ARBA00023128"/>
    </source>
</evidence>
<dbReference type="GO" id="GO:0005743">
    <property type="term" value="C:mitochondrial inner membrane"/>
    <property type="evidence" value="ECO:0007669"/>
    <property type="project" value="UniProtKB-SubCell"/>
</dbReference>
<accession>A0A7S2LNF2</accession>
<evidence type="ECO:0000256" key="3">
    <source>
        <dbReference type="ARBA" id="ARBA00022692"/>
    </source>
</evidence>
<evidence type="ECO:0000256" key="1">
    <source>
        <dbReference type="ARBA" id="ARBA00004273"/>
    </source>
</evidence>
<keyword evidence="4" id="KW-0999">Mitochondrion inner membrane</keyword>
<keyword evidence="5" id="KW-0809">Transit peptide</keyword>
<keyword evidence="9 13" id="KW-0472">Membrane</keyword>
<evidence type="ECO:0000256" key="12">
    <source>
        <dbReference type="SAM" id="MobiDB-lite"/>
    </source>
</evidence>
<comment type="function">
    <text evidence="10">Required for the maintenance of the structure of the mitochondrial inner membrane. Involved in mitochondrial morphology. Causes growth arrest when highly overexpressed.</text>
</comment>
<dbReference type="EMBL" id="HBGY01031694">
    <property type="protein sequence ID" value="CAD9610436.1"/>
    <property type="molecule type" value="Transcribed_RNA"/>
</dbReference>
<comment type="similarity">
    <text evidence="2">Belongs to the SHE9 family.</text>
</comment>
<dbReference type="PANTHER" id="PTHR31961">
    <property type="entry name" value="SENSITIVE TO HIGH EXPRESSION PROTEIN 9, MITOCHONDRIAL"/>
    <property type="match status" value="1"/>
</dbReference>
<proteinExistence type="inferred from homology"/>